<organism evidence="10 13">
    <name type="scientific">Pseudidiomarina terrestris</name>
    <dbReference type="NCBI Taxonomy" id="2820060"/>
    <lineage>
        <taxon>Bacteria</taxon>
        <taxon>Pseudomonadati</taxon>
        <taxon>Pseudomonadota</taxon>
        <taxon>Gammaproteobacteria</taxon>
        <taxon>Alteromonadales</taxon>
        <taxon>Idiomarinaceae</taxon>
        <taxon>Pseudidiomarina</taxon>
    </lineage>
</organism>
<dbReference type="GO" id="GO:0070179">
    <property type="term" value="P:D-serine biosynthetic process"/>
    <property type="evidence" value="ECO:0007669"/>
    <property type="project" value="TreeGrafter"/>
</dbReference>
<keyword evidence="6" id="KW-0460">Magnesium</keyword>
<comment type="cofactor">
    <cofactor evidence="4">
        <name>Mg(2+)</name>
        <dbReference type="ChEBI" id="CHEBI:18420"/>
    </cofactor>
</comment>
<keyword evidence="12" id="KW-1185">Reference proteome</keyword>
<comment type="similarity">
    <text evidence="5">Belongs to the serine/threonine dehydratase family.</text>
</comment>
<evidence type="ECO:0000256" key="4">
    <source>
        <dbReference type="ARBA" id="ARBA00001946"/>
    </source>
</evidence>
<dbReference type="GO" id="GO:0000287">
    <property type="term" value="F:magnesium ion binding"/>
    <property type="evidence" value="ECO:0007669"/>
    <property type="project" value="TreeGrafter"/>
</dbReference>
<dbReference type="GO" id="GO:0030378">
    <property type="term" value="F:serine racemase activity"/>
    <property type="evidence" value="ECO:0007669"/>
    <property type="project" value="TreeGrafter"/>
</dbReference>
<accession>A0AAW7QZF3</accession>
<proteinExistence type="inferred from homology"/>
<comment type="cofactor">
    <cofactor evidence="2">
        <name>pyridoxal 5'-phosphate</name>
        <dbReference type="ChEBI" id="CHEBI:597326"/>
    </cofactor>
</comment>
<dbReference type="Gene3D" id="3.40.50.1100">
    <property type="match status" value="2"/>
</dbReference>
<comment type="cofactor">
    <cofactor evidence="1">
        <name>Ca(2+)</name>
        <dbReference type="ChEBI" id="CHEBI:29108"/>
    </cofactor>
</comment>
<evidence type="ECO:0000313" key="12">
    <source>
        <dbReference type="Proteomes" id="UP001169491"/>
    </source>
</evidence>
<dbReference type="Pfam" id="PF00291">
    <property type="entry name" value="PALP"/>
    <property type="match status" value="1"/>
</dbReference>
<evidence type="ECO:0000259" key="9">
    <source>
        <dbReference type="Pfam" id="PF00291"/>
    </source>
</evidence>
<evidence type="ECO:0000313" key="10">
    <source>
        <dbReference type="EMBL" id="MDN7125600.1"/>
    </source>
</evidence>
<dbReference type="GO" id="GO:0030170">
    <property type="term" value="F:pyridoxal phosphate binding"/>
    <property type="evidence" value="ECO:0007669"/>
    <property type="project" value="InterPro"/>
</dbReference>
<sequence>MMTFEAIAAAADRIAARALRTPVKRSDELDAALGCQVYLKCEHLQKSGAFKFRGACNALLQLAPEQRSQGVITVSSGNHGAALACAGKMLGVEVTVGVASNASPLKRSNMVRYGAKIIPIEPGMEAREAFLAEHRAQGAIIIPPYDHPDIIAGQGTAALELLEAYPRLWGLVTPLGGGGLLSGSCLVATHFDTFCYGVEPELAADGKQSLECGKIQPAMPPKSICDGLLTSLGKHTFAILQEQVTDVLLVSDQEVEAAQQLVKECTGMWIEPSSATTIAALKRYPEIFAEKQVGVIISGGNVPPRE</sequence>
<reference evidence="12 13" key="1">
    <citation type="submission" date="2021-03" db="EMBL/GenBank/DDBJ databases">
        <title>Pseudidiomarina terrestris, a new bacterium isolated from saline soil.</title>
        <authorList>
            <person name="Galisteo C."/>
            <person name="De La Haba R."/>
            <person name="Sanchez-Porro C."/>
            <person name="Ventosa A."/>
        </authorList>
    </citation>
    <scope>NUCLEOTIDE SEQUENCE [LARGE SCALE GENOMIC DNA]</scope>
    <source>
        <strain evidence="10 13">1APP75-32.1</strain>
        <strain evidence="12">1APR75-15</strain>
        <strain evidence="11">1ASR75-15</strain>
    </source>
</reference>
<dbReference type="FunFam" id="3.40.50.1100:FF:000005">
    <property type="entry name" value="Threonine dehydratase catabolic"/>
    <property type="match status" value="1"/>
</dbReference>
<dbReference type="GO" id="GO:0018114">
    <property type="term" value="F:threonine racemase activity"/>
    <property type="evidence" value="ECO:0007669"/>
    <property type="project" value="TreeGrafter"/>
</dbReference>
<keyword evidence="8" id="KW-0456">Lyase</keyword>
<dbReference type="GO" id="GO:0003941">
    <property type="term" value="F:L-serine ammonia-lyase activity"/>
    <property type="evidence" value="ECO:0007669"/>
    <property type="project" value="TreeGrafter"/>
</dbReference>
<dbReference type="Proteomes" id="UP001169492">
    <property type="component" value="Unassembled WGS sequence"/>
</dbReference>
<dbReference type="PANTHER" id="PTHR43050">
    <property type="entry name" value="SERINE / THREONINE RACEMASE FAMILY MEMBER"/>
    <property type="match status" value="1"/>
</dbReference>
<evidence type="ECO:0000256" key="7">
    <source>
        <dbReference type="ARBA" id="ARBA00022898"/>
    </source>
</evidence>
<gene>
    <name evidence="10" type="ORF">J6I90_11970</name>
    <name evidence="11" type="ORF">J6I92_11710</name>
</gene>
<protein>
    <submittedName>
        <fullName evidence="10">Threonine/serine dehydratase</fullName>
    </submittedName>
</protein>
<name>A0AAW7QZF3_9GAMM</name>
<dbReference type="EMBL" id="JAGGJC010000006">
    <property type="protein sequence ID" value="MDN7130537.1"/>
    <property type="molecule type" value="Genomic_DNA"/>
</dbReference>
<evidence type="ECO:0000256" key="6">
    <source>
        <dbReference type="ARBA" id="ARBA00022842"/>
    </source>
</evidence>
<dbReference type="Proteomes" id="UP001169491">
    <property type="component" value="Unassembled WGS sequence"/>
</dbReference>
<comment type="caution">
    <text evidence="10">The sequence shown here is derived from an EMBL/GenBank/DDBJ whole genome shotgun (WGS) entry which is preliminary data.</text>
</comment>
<dbReference type="SUPFAM" id="SSF53686">
    <property type="entry name" value="Tryptophan synthase beta subunit-like PLP-dependent enzymes"/>
    <property type="match status" value="1"/>
</dbReference>
<evidence type="ECO:0000256" key="8">
    <source>
        <dbReference type="ARBA" id="ARBA00023239"/>
    </source>
</evidence>
<dbReference type="InterPro" id="IPR036052">
    <property type="entry name" value="TrpB-like_PALP_sf"/>
</dbReference>
<dbReference type="AlphaFoldDB" id="A0AAW7QZF3"/>
<evidence type="ECO:0000313" key="11">
    <source>
        <dbReference type="EMBL" id="MDN7130537.1"/>
    </source>
</evidence>
<feature type="domain" description="Tryptophan synthase beta chain-like PALP" evidence="9">
    <location>
        <begin position="20"/>
        <end position="299"/>
    </location>
</feature>
<comment type="cofactor">
    <cofactor evidence="3">
        <name>Mn(2+)</name>
        <dbReference type="ChEBI" id="CHEBI:29035"/>
    </cofactor>
</comment>
<evidence type="ECO:0000256" key="5">
    <source>
        <dbReference type="ARBA" id="ARBA00010869"/>
    </source>
</evidence>
<dbReference type="PANTHER" id="PTHR43050:SF1">
    <property type="entry name" value="SERINE RACEMASE"/>
    <property type="match status" value="1"/>
</dbReference>
<dbReference type="GO" id="GO:0005524">
    <property type="term" value="F:ATP binding"/>
    <property type="evidence" value="ECO:0007669"/>
    <property type="project" value="TreeGrafter"/>
</dbReference>
<evidence type="ECO:0000256" key="3">
    <source>
        <dbReference type="ARBA" id="ARBA00001936"/>
    </source>
</evidence>
<evidence type="ECO:0000313" key="13">
    <source>
        <dbReference type="Proteomes" id="UP001169492"/>
    </source>
</evidence>
<dbReference type="InterPro" id="IPR000634">
    <property type="entry name" value="Ser/Thr_deHydtase_PyrdxlP-BS"/>
</dbReference>
<dbReference type="CDD" id="cd01562">
    <property type="entry name" value="Thr-dehyd"/>
    <property type="match status" value="1"/>
</dbReference>
<dbReference type="RefSeq" id="WP_301775069.1">
    <property type="nucleotide sequence ID" value="NZ_JAGGJB010000007.1"/>
</dbReference>
<dbReference type="PROSITE" id="PS00165">
    <property type="entry name" value="DEHYDRATASE_SER_THR"/>
    <property type="match status" value="1"/>
</dbReference>
<evidence type="ECO:0000256" key="2">
    <source>
        <dbReference type="ARBA" id="ARBA00001933"/>
    </source>
</evidence>
<dbReference type="EMBL" id="JAGGJB010000007">
    <property type="protein sequence ID" value="MDN7125600.1"/>
    <property type="molecule type" value="Genomic_DNA"/>
</dbReference>
<evidence type="ECO:0000256" key="1">
    <source>
        <dbReference type="ARBA" id="ARBA00001913"/>
    </source>
</evidence>
<dbReference type="InterPro" id="IPR001926">
    <property type="entry name" value="TrpB-like_PALP"/>
</dbReference>
<keyword evidence="7" id="KW-0663">Pyridoxal phosphate</keyword>